<dbReference type="Proteomes" id="UP000014974">
    <property type="component" value="Unassembled WGS sequence"/>
</dbReference>
<proteinExistence type="predicted"/>
<reference evidence="1 2" key="1">
    <citation type="journal article" date="2013" name="Genome Announc.">
        <title>Draft Genome Sequence of Cyclobacterium qasimii Strain M12-11BT, Isolated from Arctic Marine Sediment.</title>
        <authorList>
            <person name="Shivaji S."/>
            <person name="Ara S."/>
            <person name="Singh A."/>
            <person name="Kumar Pinnaka A."/>
        </authorList>
    </citation>
    <scope>NUCLEOTIDE SEQUENCE [LARGE SCALE GENOMIC DNA]</scope>
    <source>
        <strain evidence="1 2">M12-11B</strain>
    </source>
</reference>
<dbReference type="EMBL" id="ATNM01000189">
    <property type="protein sequence ID" value="EPR65637.1"/>
    <property type="molecule type" value="Genomic_DNA"/>
</dbReference>
<comment type="caution">
    <text evidence="1">The sequence shown here is derived from an EMBL/GenBank/DDBJ whole genome shotgun (WGS) entry which is preliminary data.</text>
</comment>
<evidence type="ECO:0000313" key="1">
    <source>
        <dbReference type="EMBL" id="EPR65637.1"/>
    </source>
</evidence>
<accession>S7V7S8</accession>
<dbReference type="AlphaFoldDB" id="S7V7S8"/>
<dbReference type="STRING" id="641524.ADICYQ_5344"/>
<name>S7V7S8_9BACT</name>
<sequence>MDAQEGPILSKVGLIFIIVKAKVVLKIYLNHFPKPQSIIDLGRRQFRIY</sequence>
<evidence type="ECO:0000313" key="2">
    <source>
        <dbReference type="Proteomes" id="UP000014974"/>
    </source>
</evidence>
<gene>
    <name evidence="1" type="ORF">ADICYQ_5344</name>
</gene>
<organism evidence="1 2">
    <name type="scientific">Cyclobacterium qasimii M12-11B</name>
    <dbReference type="NCBI Taxonomy" id="641524"/>
    <lineage>
        <taxon>Bacteria</taxon>
        <taxon>Pseudomonadati</taxon>
        <taxon>Bacteroidota</taxon>
        <taxon>Cytophagia</taxon>
        <taxon>Cytophagales</taxon>
        <taxon>Cyclobacteriaceae</taxon>
        <taxon>Cyclobacterium</taxon>
    </lineage>
</organism>
<protein>
    <submittedName>
        <fullName evidence="1">Uncharacterized protein</fullName>
    </submittedName>
</protein>